<accession>A0ABR2WFK9</accession>
<organism evidence="1 2">
    <name type="scientific">Basidiobolus ranarum</name>
    <dbReference type="NCBI Taxonomy" id="34480"/>
    <lineage>
        <taxon>Eukaryota</taxon>
        <taxon>Fungi</taxon>
        <taxon>Fungi incertae sedis</taxon>
        <taxon>Zoopagomycota</taxon>
        <taxon>Entomophthoromycotina</taxon>
        <taxon>Basidiobolomycetes</taxon>
        <taxon>Basidiobolales</taxon>
        <taxon>Basidiobolaceae</taxon>
        <taxon>Basidiobolus</taxon>
    </lineage>
</organism>
<reference evidence="1 2" key="1">
    <citation type="submission" date="2023-04" db="EMBL/GenBank/DDBJ databases">
        <title>Genome of Basidiobolus ranarum AG-B5.</title>
        <authorList>
            <person name="Stajich J.E."/>
            <person name="Carter-House D."/>
            <person name="Gryganskyi A."/>
        </authorList>
    </citation>
    <scope>NUCLEOTIDE SEQUENCE [LARGE SCALE GENOMIC DNA]</scope>
    <source>
        <strain evidence="1 2">AG-B5</strain>
    </source>
</reference>
<dbReference type="InterPro" id="IPR036908">
    <property type="entry name" value="RlpA-like_sf"/>
</dbReference>
<dbReference type="EMBL" id="JASJQH010002374">
    <property type="protein sequence ID" value="KAK9760246.1"/>
    <property type="molecule type" value="Genomic_DNA"/>
</dbReference>
<dbReference type="Proteomes" id="UP001479436">
    <property type="component" value="Unassembled WGS sequence"/>
</dbReference>
<dbReference type="Gene3D" id="2.40.40.10">
    <property type="entry name" value="RlpA-like domain"/>
    <property type="match status" value="1"/>
</dbReference>
<name>A0ABR2WFK9_9FUNG</name>
<dbReference type="SUPFAM" id="SSF50685">
    <property type="entry name" value="Barwin-like endoglucanases"/>
    <property type="match status" value="1"/>
</dbReference>
<keyword evidence="2" id="KW-1185">Reference proteome</keyword>
<sequence>MIAALSKYQFGQDTEETAMCAKCVKATGPKGSVVVRGHDLWDSGHSGDIDLTLRALKNIPNLRRVE</sequence>
<evidence type="ECO:0000313" key="1">
    <source>
        <dbReference type="EMBL" id="KAK9760246.1"/>
    </source>
</evidence>
<protein>
    <submittedName>
        <fullName evidence="1">Uncharacterized protein</fullName>
    </submittedName>
</protein>
<gene>
    <name evidence="1" type="ORF">K7432_015955</name>
</gene>
<evidence type="ECO:0000313" key="2">
    <source>
        <dbReference type="Proteomes" id="UP001479436"/>
    </source>
</evidence>
<comment type="caution">
    <text evidence="1">The sequence shown here is derived from an EMBL/GenBank/DDBJ whole genome shotgun (WGS) entry which is preliminary data.</text>
</comment>
<proteinExistence type="predicted"/>